<keyword evidence="3" id="KW-1134">Transmembrane beta strand</keyword>
<keyword evidence="3" id="KW-0812">Transmembrane</keyword>
<dbReference type="Gene3D" id="2.20.200.10">
    <property type="entry name" value="Outer membrane efflux proteins (OEP)"/>
    <property type="match status" value="1"/>
</dbReference>
<dbReference type="PANTHER" id="PTHR30203">
    <property type="entry name" value="OUTER MEMBRANE CATION EFFLUX PROTEIN"/>
    <property type="match status" value="1"/>
</dbReference>
<sequence length="471" mass="52071">MTRTGPIFIFILLCGCAPVGPDYHPHEPAHPQSWSEPFPSVSVANRARSISWCQSLNDPLLNELIKRTLENNKDLGIARQRLMQARAERDEVASYFGPQLSAGAGASVERLSRALDISAGVRDTRTWQLGLDASWELDIFGRHRRELESADAEVEAVQEEQRALTISLLAEVASDYAVLRTTQQRMTILNDTLRSLSITESLTMKARERGLGTQLEVDQARSEREINEARQPVLLSDELRMIHALGVLSGGFPGDFRSRLLFGGVPQLMPPSLPDSLPSDVIRQRPDIRVAERKYAAASARIGIAVAEQFPHFTISLGVGSSASLLHNLFSAKSIGLLLGANVNETVYNSGRTSSRVRGAEAEARAMALTYQKSIQLAFQDVEDALAGLHAEQTRQRFLTEAVADSQRAETRAIRLYQRGLSGWLPVLVAQRSTWEARDKLALSQLAEFQHTIGLYKAMGSGWQKPENPRN</sequence>
<reference evidence="5 6" key="1">
    <citation type="submission" date="2015-05" db="EMBL/GenBank/DDBJ databases">
        <title>Genome sequences of Pluralibacter gergoviae.</title>
        <authorList>
            <person name="Greninger A.L."/>
            <person name="Miller S."/>
        </authorList>
    </citation>
    <scope>NUCLEOTIDE SEQUENCE [LARGE SCALE GENOMIC DNA]</scope>
    <source>
        <strain evidence="5 6">JS81F13</strain>
    </source>
</reference>
<dbReference type="InterPro" id="IPR003423">
    <property type="entry name" value="OMP_efflux"/>
</dbReference>
<protein>
    <submittedName>
        <fullName evidence="5">RND transporter</fullName>
    </submittedName>
</protein>
<comment type="subcellular location">
    <subcellularLocation>
        <location evidence="1 3">Cell outer membrane</location>
        <topology evidence="1 3">Lipid-anchor</topology>
    </subcellularLocation>
</comment>
<keyword evidence="3" id="KW-0449">Lipoprotein</keyword>
<dbReference type="EMBL" id="LDZF01000012">
    <property type="protein sequence ID" value="KMK13223.1"/>
    <property type="molecule type" value="Genomic_DNA"/>
</dbReference>
<feature type="coiled-coil region" evidence="4">
    <location>
        <begin position="140"/>
        <end position="167"/>
    </location>
</feature>
<evidence type="ECO:0000313" key="5">
    <source>
        <dbReference type="EMBL" id="KMK13223.1"/>
    </source>
</evidence>
<evidence type="ECO:0000313" key="6">
    <source>
        <dbReference type="Proteomes" id="UP000036196"/>
    </source>
</evidence>
<organism evidence="5 6">
    <name type="scientific">Pluralibacter gergoviae</name>
    <name type="common">Enterobacter gergoviae</name>
    <dbReference type="NCBI Taxonomy" id="61647"/>
    <lineage>
        <taxon>Bacteria</taxon>
        <taxon>Pseudomonadati</taxon>
        <taxon>Pseudomonadota</taxon>
        <taxon>Gammaproteobacteria</taxon>
        <taxon>Enterobacterales</taxon>
        <taxon>Enterobacteriaceae</taxon>
        <taxon>Pluralibacter</taxon>
    </lineage>
</organism>
<dbReference type="PANTHER" id="PTHR30203:SF25">
    <property type="entry name" value="OUTER MEMBRANE PROTEIN-RELATED"/>
    <property type="match status" value="1"/>
</dbReference>
<dbReference type="Pfam" id="PF02321">
    <property type="entry name" value="OEP"/>
    <property type="match status" value="2"/>
</dbReference>
<dbReference type="SUPFAM" id="SSF56954">
    <property type="entry name" value="Outer membrane efflux proteins (OEP)"/>
    <property type="match status" value="1"/>
</dbReference>
<evidence type="ECO:0000256" key="1">
    <source>
        <dbReference type="ARBA" id="ARBA00004459"/>
    </source>
</evidence>
<keyword evidence="4" id="KW-0175">Coiled coil</keyword>
<keyword evidence="6" id="KW-1185">Reference proteome</keyword>
<keyword evidence="3" id="KW-0472">Membrane</keyword>
<dbReference type="GO" id="GO:0009279">
    <property type="term" value="C:cell outer membrane"/>
    <property type="evidence" value="ECO:0007669"/>
    <property type="project" value="UniProtKB-SubCell"/>
</dbReference>
<evidence type="ECO:0000256" key="3">
    <source>
        <dbReference type="RuleBase" id="RU362097"/>
    </source>
</evidence>
<dbReference type="PROSITE" id="PS51257">
    <property type="entry name" value="PROKAR_LIPOPROTEIN"/>
    <property type="match status" value="1"/>
</dbReference>
<dbReference type="Proteomes" id="UP000036196">
    <property type="component" value="Unassembled WGS sequence"/>
</dbReference>
<gene>
    <name evidence="5" type="ORF">ABW06_13035</name>
</gene>
<comment type="caution">
    <text evidence="5">The sequence shown here is derived from an EMBL/GenBank/DDBJ whole genome shotgun (WGS) entry which is preliminary data.</text>
</comment>
<evidence type="ECO:0000256" key="2">
    <source>
        <dbReference type="ARBA" id="ARBA00007613"/>
    </source>
</evidence>
<evidence type="ECO:0000256" key="4">
    <source>
        <dbReference type="SAM" id="Coils"/>
    </source>
</evidence>
<proteinExistence type="inferred from homology"/>
<dbReference type="AlphaFoldDB" id="A0A0J5L0C2"/>
<name>A0A0J5L0C2_PLUGE</name>
<dbReference type="Gene3D" id="1.20.1600.10">
    <property type="entry name" value="Outer membrane efflux proteins (OEP)"/>
    <property type="match status" value="1"/>
</dbReference>
<accession>A0A0J5L0C2</accession>
<comment type="similarity">
    <text evidence="2 3">Belongs to the outer membrane factor (OMF) (TC 1.B.17) family.</text>
</comment>
<dbReference type="PATRIC" id="fig|61647.15.peg.757"/>
<keyword evidence="3" id="KW-0564">Palmitate</keyword>
<dbReference type="NCBIfam" id="TIGR01845">
    <property type="entry name" value="outer_NodT"/>
    <property type="match status" value="1"/>
</dbReference>
<dbReference type="InterPro" id="IPR010131">
    <property type="entry name" value="MdtP/NodT-like"/>
</dbReference>
<dbReference type="GO" id="GO:0015562">
    <property type="term" value="F:efflux transmembrane transporter activity"/>
    <property type="evidence" value="ECO:0007669"/>
    <property type="project" value="InterPro"/>
</dbReference>